<accession>A0A8T1MFH5</accession>
<dbReference type="GO" id="GO:0017148">
    <property type="term" value="P:negative regulation of translation"/>
    <property type="evidence" value="ECO:0007669"/>
    <property type="project" value="UniProtKB-KW"/>
</dbReference>
<keyword evidence="15" id="KW-1185">Reference proteome</keyword>
<keyword evidence="5 14" id="KW-0418">Kinase</keyword>
<gene>
    <name evidence="14" type="ORF">CSKR_113384</name>
</gene>
<keyword evidence="3" id="KW-0808">Transferase</keyword>
<dbReference type="Gene3D" id="1.10.510.10">
    <property type="entry name" value="Transferase(Phosphotransferase) domain 1"/>
    <property type="match status" value="2"/>
</dbReference>
<dbReference type="Gene3D" id="3.30.200.20">
    <property type="entry name" value="Phosphorylase Kinase, domain 1"/>
    <property type="match status" value="1"/>
</dbReference>
<dbReference type="EMBL" id="NIRI02000042">
    <property type="protein sequence ID" value="KAG5447923.1"/>
    <property type="molecule type" value="Genomic_DNA"/>
</dbReference>
<comment type="caution">
    <text evidence="14">The sequence shown here is derived from an EMBL/GenBank/DDBJ whole genome shotgun (WGS) entry which is preliminary data.</text>
</comment>
<organism evidence="14 15">
    <name type="scientific">Clonorchis sinensis</name>
    <name type="common">Chinese liver fluke</name>
    <dbReference type="NCBI Taxonomy" id="79923"/>
    <lineage>
        <taxon>Eukaryota</taxon>
        <taxon>Metazoa</taxon>
        <taxon>Spiralia</taxon>
        <taxon>Lophotrochozoa</taxon>
        <taxon>Platyhelminthes</taxon>
        <taxon>Trematoda</taxon>
        <taxon>Digenea</taxon>
        <taxon>Opisthorchiida</taxon>
        <taxon>Opisthorchiata</taxon>
        <taxon>Opisthorchiidae</taxon>
        <taxon>Clonorchis</taxon>
    </lineage>
</organism>
<dbReference type="InterPro" id="IPR017441">
    <property type="entry name" value="Protein_kinase_ATP_BS"/>
</dbReference>
<feature type="region of interest" description="Disordered" evidence="12">
    <location>
        <begin position="146"/>
        <end position="203"/>
    </location>
</feature>
<dbReference type="OrthoDB" id="6247985at2759"/>
<reference evidence="14 15" key="2">
    <citation type="journal article" date="2021" name="Genomics">
        <title>High-quality reference genome for Clonorchis sinensis.</title>
        <authorList>
            <person name="Young N.D."/>
            <person name="Stroehlein A.J."/>
            <person name="Kinkar L."/>
            <person name="Wang T."/>
            <person name="Sohn W.M."/>
            <person name="Chang B.C.H."/>
            <person name="Kaur P."/>
            <person name="Weisz D."/>
            <person name="Dudchenko O."/>
            <person name="Aiden E.L."/>
            <person name="Korhonen P.K."/>
            <person name="Gasser R.B."/>
        </authorList>
    </citation>
    <scope>NUCLEOTIDE SEQUENCE [LARGE SCALE GENOMIC DNA]</scope>
    <source>
        <strain evidence="14">Cs-k2</strain>
    </source>
</reference>
<evidence type="ECO:0000256" key="8">
    <source>
        <dbReference type="ARBA" id="ARBA00037982"/>
    </source>
</evidence>
<dbReference type="Proteomes" id="UP000286415">
    <property type="component" value="Unassembled WGS sequence"/>
</dbReference>
<comment type="catalytic activity">
    <reaction evidence="9">
        <text>L-threonyl-[protein] + ATP = O-phospho-L-threonyl-[protein] + ADP + H(+)</text>
        <dbReference type="Rhea" id="RHEA:46608"/>
        <dbReference type="Rhea" id="RHEA-COMP:11060"/>
        <dbReference type="Rhea" id="RHEA-COMP:11605"/>
        <dbReference type="ChEBI" id="CHEBI:15378"/>
        <dbReference type="ChEBI" id="CHEBI:30013"/>
        <dbReference type="ChEBI" id="CHEBI:30616"/>
        <dbReference type="ChEBI" id="CHEBI:61977"/>
        <dbReference type="ChEBI" id="CHEBI:456216"/>
        <dbReference type="EC" id="2.7.11.1"/>
    </reaction>
    <physiologicalReaction direction="left-to-right" evidence="9">
        <dbReference type="Rhea" id="RHEA:46609"/>
    </physiologicalReaction>
</comment>
<dbReference type="SUPFAM" id="SSF56112">
    <property type="entry name" value="Protein kinase-like (PK-like)"/>
    <property type="match status" value="1"/>
</dbReference>
<dbReference type="PANTHER" id="PTHR11042:SF160">
    <property type="entry name" value="EUKARYOTIC TRANSLATION INITIATION FACTOR 2-ALPHA KINASE 1"/>
    <property type="match status" value="1"/>
</dbReference>
<dbReference type="GO" id="GO:0005524">
    <property type="term" value="F:ATP binding"/>
    <property type="evidence" value="ECO:0007669"/>
    <property type="project" value="UniProtKB-UniRule"/>
</dbReference>
<evidence type="ECO:0000256" key="4">
    <source>
        <dbReference type="ARBA" id="ARBA00022741"/>
    </source>
</evidence>
<feature type="compositionally biased region" description="Basic and acidic residues" evidence="12">
    <location>
        <begin position="149"/>
        <end position="158"/>
    </location>
</feature>
<feature type="compositionally biased region" description="Polar residues" evidence="12">
    <location>
        <begin position="159"/>
        <end position="168"/>
    </location>
</feature>
<proteinExistence type="inferred from homology"/>
<feature type="region of interest" description="Disordered" evidence="12">
    <location>
        <begin position="392"/>
        <end position="462"/>
    </location>
</feature>
<evidence type="ECO:0000256" key="3">
    <source>
        <dbReference type="ARBA" id="ARBA00022679"/>
    </source>
</evidence>
<evidence type="ECO:0000256" key="10">
    <source>
        <dbReference type="ARBA" id="ARBA00048977"/>
    </source>
</evidence>
<evidence type="ECO:0000256" key="6">
    <source>
        <dbReference type="ARBA" id="ARBA00022840"/>
    </source>
</evidence>
<feature type="compositionally biased region" description="Basic residues" evidence="12">
    <location>
        <begin position="169"/>
        <end position="178"/>
    </location>
</feature>
<keyword evidence="6 11" id="KW-0067">ATP-binding</keyword>
<evidence type="ECO:0000256" key="7">
    <source>
        <dbReference type="ARBA" id="ARBA00023193"/>
    </source>
</evidence>
<dbReference type="PROSITE" id="PS00108">
    <property type="entry name" value="PROTEIN_KINASE_ST"/>
    <property type="match status" value="1"/>
</dbReference>
<dbReference type="InterPro" id="IPR008271">
    <property type="entry name" value="Ser/Thr_kinase_AS"/>
</dbReference>
<dbReference type="PROSITE" id="PS00107">
    <property type="entry name" value="PROTEIN_KINASE_ATP"/>
    <property type="match status" value="1"/>
</dbReference>
<dbReference type="Pfam" id="PF00069">
    <property type="entry name" value="Pkinase"/>
    <property type="match status" value="2"/>
</dbReference>
<evidence type="ECO:0000256" key="2">
    <source>
        <dbReference type="ARBA" id="ARBA00022527"/>
    </source>
</evidence>
<dbReference type="GO" id="GO:0005737">
    <property type="term" value="C:cytoplasm"/>
    <property type="evidence" value="ECO:0007669"/>
    <property type="project" value="TreeGrafter"/>
</dbReference>
<sequence>MCSNGPVLLYDESYRRLKFADERQIKKAIGKLFVLLRAHYLDEAEALLRKYFSFPRLIPHIEPHYHVDNFGPLVLLGSGGFGSVYKAVHNLDNKEYAIKVIDGIRSRHEMELARSEVCLMARLSHENIIQYVTSWIEYGFVPPAQEDDQPMHDLDSRRASTTTSPSHGSRSHGKRRVSSHGSGRMECAFTSSRGSVNDEDVSGHELAVPGEKVALLRKLRLPSPSLFIQLELCPYNLAQWLGHRNERFFKPPSLPASTSSDQILQEASRNESFYASIVPHAPARWLSDQIARGVAYLHSEHMIHRDLKPENVLLCGPPLSEISDEPCNCTPGYLQRIPSEAPSSPSISSDLGSCSKPCYHQLIVKICDFGLARFLPLSRAQHVIPQSVVSDKSKTPTTTLCSSRSPNDCLSEPARYPNSSATGHQSPVHSSSSASNRRSRSDRIHCTSIPSSETGCRPPEPPTNECARGVITRFDLAKNVPYLLTANLGSAIYAAPEVNTNARFLKAEYDFKADIFSMGVIFLQLFYPFRTLHELVDCLQNASNASQSSETIKSIMNSFPVNFISSWPDESQLVARMLSRRSDSRPTAWELLCILAGSSEFPDLVRYRFTSEAFVNGVSHDRPRSVADIRLPPSELDSTGSSSHRAFDLLLWRTRELERENVDLRRRLSFYESS</sequence>
<evidence type="ECO:0000259" key="13">
    <source>
        <dbReference type="PROSITE" id="PS50011"/>
    </source>
</evidence>
<evidence type="ECO:0000256" key="1">
    <source>
        <dbReference type="ARBA" id="ARBA00012513"/>
    </source>
</evidence>
<evidence type="ECO:0000256" key="12">
    <source>
        <dbReference type="SAM" id="MobiDB-lite"/>
    </source>
</evidence>
<dbReference type="InterPro" id="IPR050339">
    <property type="entry name" value="CC_SR_Kinase"/>
</dbReference>
<dbReference type="GO" id="GO:0004694">
    <property type="term" value="F:eukaryotic translation initiation factor 2alpha kinase activity"/>
    <property type="evidence" value="ECO:0007669"/>
    <property type="project" value="TreeGrafter"/>
</dbReference>
<keyword evidence="2" id="KW-0723">Serine/threonine-protein kinase</keyword>
<dbReference type="PANTHER" id="PTHR11042">
    <property type="entry name" value="EUKARYOTIC TRANSLATION INITIATION FACTOR 2-ALPHA KINASE EIF2-ALPHA KINASE -RELATED"/>
    <property type="match status" value="1"/>
</dbReference>
<dbReference type="GO" id="GO:0005634">
    <property type="term" value="C:nucleus"/>
    <property type="evidence" value="ECO:0007669"/>
    <property type="project" value="TreeGrafter"/>
</dbReference>
<dbReference type="InterPro" id="IPR000719">
    <property type="entry name" value="Prot_kinase_dom"/>
</dbReference>
<dbReference type="SMART" id="SM00220">
    <property type="entry name" value="S_TKc"/>
    <property type="match status" value="1"/>
</dbReference>
<feature type="domain" description="Protein kinase" evidence="13">
    <location>
        <begin position="70"/>
        <end position="601"/>
    </location>
</feature>
<evidence type="ECO:0000256" key="5">
    <source>
        <dbReference type="ARBA" id="ARBA00022777"/>
    </source>
</evidence>
<keyword evidence="7" id="KW-0652">Protein synthesis inhibitor</keyword>
<feature type="compositionally biased region" description="Polar residues" evidence="12">
    <location>
        <begin position="417"/>
        <end position="429"/>
    </location>
</feature>
<protein>
    <recommendedName>
        <fullName evidence="1">non-specific serine/threonine protein kinase</fullName>
        <ecNumber evidence="1">2.7.11.1</ecNumber>
    </recommendedName>
</protein>
<evidence type="ECO:0000313" key="14">
    <source>
        <dbReference type="EMBL" id="KAG5447923.1"/>
    </source>
</evidence>
<dbReference type="InterPro" id="IPR011009">
    <property type="entry name" value="Kinase-like_dom_sf"/>
</dbReference>
<keyword evidence="4 11" id="KW-0547">Nucleotide-binding</keyword>
<evidence type="ECO:0000313" key="15">
    <source>
        <dbReference type="Proteomes" id="UP000286415"/>
    </source>
</evidence>
<comment type="catalytic activity">
    <reaction evidence="10">
        <text>L-seryl-[protein] + ATP = O-phospho-L-seryl-[protein] + ADP + H(+)</text>
        <dbReference type="Rhea" id="RHEA:17989"/>
        <dbReference type="Rhea" id="RHEA-COMP:9863"/>
        <dbReference type="Rhea" id="RHEA-COMP:11604"/>
        <dbReference type="ChEBI" id="CHEBI:15378"/>
        <dbReference type="ChEBI" id="CHEBI:29999"/>
        <dbReference type="ChEBI" id="CHEBI:30616"/>
        <dbReference type="ChEBI" id="CHEBI:83421"/>
        <dbReference type="ChEBI" id="CHEBI:456216"/>
        <dbReference type="EC" id="2.7.11.1"/>
    </reaction>
    <physiologicalReaction direction="left-to-right" evidence="10">
        <dbReference type="Rhea" id="RHEA:17990"/>
    </physiologicalReaction>
</comment>
<dbReference type="EC" id="2.7.11.1" evidence="1"/>
<dbReference type="AlphaFoldDB" id="A0A8T1MFH5"/>
<name>A0A8T1MFH5_CLOSI</name>
<evidence type="ECO:0000256" key="11">
    <source>
        <dbReference type="PROSITE-ProRule" id="PRU10141"/>
    </source>
</evidence>
<feature type="compositionally biased region" description="Polar residues" evidence="12">
    <location>
        <begin position="392"/>
        <end position="408"/>
    </location>
</feature>
<dbReference type="PROSITE" id="PS50011">
    <property type="entry name" value="PROTEIN_KINASE_DOM"/>
    <property type="match status" value="1"/>
</dbReference>
<comment type="similarity">
    <text evidence="8">Belongs to the protein kinase superfamily. Ser/Thr protein kinase family. GCN2 subfamily.</text>
</comment>
<evidence type="ECO:0000256" key="9">
    <source>
        <dbReference type="ARBA" id="ARBA00048659"/>
    </source>
</evidence>
<feature type="binding site" evidence="11">
    <location>
        <position position="99"/>
    </location>
    <ligand>
        <name>ATP</name>
        <dbReference type="ChEBI" id="CHEBI:30616"/>
    </ligand>
</feature>
<reference evidence="14 15" key="1">
    <citation type="journal article" date="2018" name="Biotechnol. Adv.">
        <title>Improved genomic resources and new bioinformatic workflow for the carcinogenic parasite Clonorchis sinensis: Biotechnological implications.</title>
        <authorList>
            <person name="Wang D."/>
            <person name="Korhonen P.K."/>
            <person name="Gasser R.B."/>
            <person name="Young N.D."/>
        </authorList>
    </citation>
    <scope>NUCLEOTIDE SEQUENCE [LARGE SCALE GENOMIC DNA]</scope>
    <source>
        <strain evidence="14">Cs-k2</strain>
    </source>
</reference>